<proteinExistence type="inferred from homology"/>
<comment type="similarity">
    <text evidence="8 9">Belongs to the TRAP transporter small permease family.</text>
</comment>
<protein>
    <recommendedName>
        <fullName evidence="9">TRAP transporter small permease protein</fullName>
    </recommendedName>
</protein>
<keyword evidence="5 9" id="KW-0812">Transmembrane</keyword>
<evidence type="ECO:0000256" key="8">
    <source>
        <dbReference type="ARBA" id="ARBA00038436"/>
    </source>
</evidence>
<feature type="transmembrane region" description="Helical" evidence="9">
    <location>
        <begin position="86"/>
        <end position="110"/>
    </location>
</feature>
<feature type="domain" description="Tripartite ATP-independent periplasmic transporters DctQ component" evidence="10">
    <location>
        <begin position="23"/>
        <end position="109"/>
    </location>
</feature>
<keyword evidence="3" id="KW-1003">Cell membrane</keyword>
<gene>
    <name evidence="11" type="ORF">Vspart_02928</name>
</gene>
<comment type="caution">
    <text evidence="9">Lacks conserved residue(s) required for the propagation of feature annotation.</text>
</comment>
<evidence type="ECO:0000256" key="2">
    <source>
        <dbReference type="ARBA" id="ARBA00022448"/>
    </source>
</evidence>
<keyword evidence="12" id="KW-1185">Reference proteome</keyword>
<evidence type="ECO:0000259" key="10">
    <source>
        <dbReference type="Pfam" id="PF04290"/>
    </source>
</evidence>
<evidence type="ECO:0000313" key="12">
    <source>
        <dbReference type="Proteomes" id="UP000515264"/>
    </source>
</evidence>
<dbReference type="InterPro" id="IPR007387">
    <property type="entry name" value="TRAP_DctQ"/>
</dbReference>
<keyword evidence="2 9" id="KW-0813">Transport</keyword>
<organism evidence="11 12">
    <name type="scientific">Vibrio spartinae</name>
    <dbReference type="NCBI Taxonomy" id="1918945"/>
    <lineage>
        <taxon>Bacteria</taxon>
        <taxon>Pseudomonadati</taxon>
        <taxon>Pseudomonadota</taxon>
        <taxon>Gammaproteobacteria</taxon>
        <taxon>Vibrionales</taxon>
        <taxon>Vibrionaceae</taxon>
        <taxon>Vibrio</taxon>
    </lineage>
</organism>
<comment type="function">
    <text evidence="9">Part of the tripartite ATP-independent periplasmic (TRAP) transport system.</text>
</comment>
<sequence length="144" mass="16023">MDKLIGVINRGLSMFCIGLSSVLVICVVWQVFSRYVLNTPSTTTDELARFLFIWVGLMGAAYTLGQKRHLAIELLEQILENKPAKLSILRLVVNVISLLFASVIMVYGGANSCCMSWKPVRYRLPSASRWDTFTRPSLSAACSC</sequence>
<reference evidence="11 12" key="1">
    <citation type="journal article" date="2020" name="J. Nat. Prod.">
        <title>Genomics-Metabolomics Profiling Disclosed Marine Vibrio spartinae 3.6 as a Producer of a New Branched Side Chain Prodigiosin.</title>
        <authorList>
            <person name="Vitale G.A."/>
            <person name="Sciarretta M."/>
            <person name="Palma Esposito F."/>
            <person name="January G.G."/>
            <person name="Giaccio M."/>
            <person name="Bunk B."/>
            <person name="Sproer C."/>
            <person name="Bajerski F."/>
            <person name="Power D."/>
            <person name="Festa C."/>
            <person name="Monti M.C."/>
            <person name="D'Auria M.V."/>
            <person name="de Pascale D."/>
        </authorList>
    </citation>
    <scope>NUCLEOTIDE SEQUENCE [LARGE SCALE GENOMIC DNA]</scope>
    <source>
        <strain evidence="11 12">3.6</strain>
    </source>
</reference>
<evidence type="ECO:0000256" key="4">
    <source>
        <dbReference type="ARBA" id="ARBA00022519"/>
    </source>
</evidence>
<dbReference type="EMBL" id="CP046268">
    <property type="protein sequence ID" value="QMV15597.1"/>
    <property type="molecule type" value="Genomic_DNA"/>
</dbReference>
<evidence type="ECO:0000256" key="3">
    <source>
        <dbReference type="ARBA" id="ARBA00022475"/>
    </source>
</evidence>
<evidence type="ECO:0000256" key="6">
    <source>
        <dbReference type="ARBA" id="ARBA00022989"/>
    </source>
</evidence>
<name>A0ABX6R352_9VIBR</name>
<dbReference type="Proteomes" id="UP000515264">
    <property type="component" value="Chromosome 1"/>
</dbReference>
<keyword evidence="7 9" id="KW-0472">Membrane</keyword>
<accession>A0ABX6R352</accession>
<evidence type="ECO:0000313" key="11">
    <source>
        <dbReference type="EMBL" id="QMV15597.1"/>
    </source>
</evidence>
<keyword evidence="6 9" id="KW-1133">Transmembrane helix</keyword>
<dbReference type="PANTHER" id="PTHR35011">
    <property type="entry name" value="2,3-DIKETO-L-GULONATE TRAP TRANSPORTER SMALL PERMEASE PROTEIN YIAM"/>
    <property type="match status" value="1"/>
</dbReference>
<evidence type="ECO:0000256" key="9">
    <source>
        <dbReference type="RuleBase" id="RU369079"/>
    </source>
</evidence>
<feature type="transmembrane region" description="Helical" evidence="9">
    <location>
        <begin position="47"/>
        <end position="65"/>
    </location>
</feature>
<dbReference type="PANTHER" id="PTHR35011:SF2">
    <property type="entry name" value="2,3-DIKETO-L-GULONATE TRAP TRANSPORTER SMALL PERMEASE PROTEIN YIAM"/>
    <property type="match status" value="1"/>
</dbReference>
<keyword evidence="4 9" id="KW-0997">Cell inner membrane</keyword>
<evidence type="ECO:0000256" key="5">
    <source>
        <dbReference type="ARBA" id="ARBA00022692"/>
    </source>
</evidence>
<dbReference type="InterPro" id="IPR055348">
    <property type="entry name" value="DctQ"/>
</dbReference>
<evidence type="ECO:0000256" key="7">
    <source>
        <dbReference type="ARBA" id="ARBA00023136"/>
    </source>
</evidence>
<evidence type="ECO:0000256" key="1">
    <source>
        <dbReference type="ARBA" id="ARBA00004429"/>
    </source>
</evidence>
<comment type="subunit">
    <text evidence="9">The complex comprises the extracytoplasmic solute receptor protein and the two transmembrane proteins.</text>
</comment>
<comment type="subcellular location">
    <subcellularLocation>
        <location evidence="1 9">Cell inner membrane</location>
        <topology evidence="1 9">Multi-pass membrane protein</topology>
    </subcellularLocation>
</comment>
<feature type="transmembrane region" description="Helical" evidence="9">
    <location>
        <begin position="12"/>
        <end position="32"/>
    </location>
</feature>
<dbReference type="RefSeq" id="WP_228448911.1">
    <property type="nucleotide sequence ID" value="NZ_CP046268.1"/>
</dbReference>
<dbReference type="Pfam" id="PF04290">
    <property type="entry name" value="DctQ"/>
    <property type="match status" value="1"/>
</dbReference>